<evidence type="ECO:0000313" key="2">
    <source>
        <dbReference type="Proteomes" id="UP001164250"/>
    </source>
</evidence>
<accession>A0ACC1B373</accession>
<gene>
    <name evidence="1" type="ORF">Patl1_25445</name>
</gene>
<reference evidence="2" key="1">
    <citation type="journal article" date="2023" name="G3 (Bethesda)">
        <title>Genome assembly and association tests identify interacting loci associated with vigor, precocity, and sex in interspecific pistachio rootstocks.</title>
        <authorList>
            <person name="Palmer W."/>
            <person name="Jacygrad E."/>
            <person name="Sagayaradj S."/>
            <person name="Cavanaugh K."/>
            <person name="Han R."/>
            <person name="Bertier L."/>
            <person name="Beede B."/>
            <person name="Kafkas S."/>
            <person name="Golino D."/>
            <person name="Preece J."/>
            <person name="Michelmore R."/>
        </authorList>
    </citation>
    <scope>NUCLEOTIDE SEQUENCE [LARGE SCALE GENOMIC DNA]</scope>
</reference>
<protein>
    <submittedName>
        <fullName evidence="1">Uncharacterized protein</fullName>
    </submittedName>
</protein>
<evidence type="ECO:0000313" key="1">
    <source>
        <dbReference type="EMBL" id="KAJ0093337.1"/>
    </source>
</evidence>
<dbReference type="EMBL" id="CM047903">
    <property type="protein sequence ID" value="KAJ0093337.1"/>
    <property type="molecule type" value="Genomic_DNA"/>
</dbReference>
<sequence>MASSSIYQIFLLFSCFFFLSNILEVQSFDDELLPSSIVFPIIKDVSTLQYITTIHHGSPLAPIKLVVDLGGPLIWVDCASGLVSLSRRVIPNQSIQCSRTGNGAARDDGGKACDVFPENGNIGLASRGELVEDTIALRSADGSKLDPLITTVDQFLFSCAPASLLQGLASGAKGMLGLGRGLISLPSQLATAVGHHRRFFMCLSSSNGLIFSHSNRPKDSIFGTETTKSLMYTPLVGSSQDYFINVKSIKIGGNQLLLGDKGMTKLSTIVPYTTMESSIYASFTEAYKSAAGSRNMTAVEPVAPFGLCFSSKGIDESLVPVIDLVLQSEMVKWRIHESNSMVRVNQEVMCLGFLDGGSELTSSVVLGGAQLEENLLEFDLGTSMLGFSATPQYLTQIKKGALLSRGNQLCGHRPENSITNDTTSMVTSPKILCPPGLPMGLIPAGQFQCLTFSSSAVHIISYEAMQKVSSSSSNGVIFFGDGPYVLLLPNIDVSKSLTYTPLFINPSSTAVVSFPGDPSVEYFIGVTSIKVNGEAVPLNASLLTLTVKMASFTRVASVVPFGARFSSKGIGSTLVGPVVPQVDLLQNKNVYWAIFGANSMVKVSDDVLSLGLLMEG</sequence>
<dbReference type="Proteomes" id="UP001164250">
    <property type="component" value="Chromosome 7"/>
</dbReference>
<comment type="caution">
    <text evidence="1">The sequence shown here is derived from an EMBL/GenBank/DDBJ whole genome shotgun (WGS) entry which is preliminary data.</text>
</comment>
<proteinExistence type="predicted"/>
<name>A0ACC1B373_9ROSI</name>
<organism evidence="1 2">
    <name type="scientific">Pistacia atlantica</name>
    <dbReference type="NCBI Taxonomy" id="434234"/>
    <lineage>
        <taxon>Eukaryota</taxon>
        <taxon>Viridiplantae</taxon>
        <taxon>Streptophyta</taxon>
        <taxon>Embryophyta</taxon>
        <taxon>Tracheophyta</taxon>
        <taxon>Spermatophyta</taxon>
        <taxon>Magnoliopsida</taxon>
        <taxon>eudicotyledons</taxon>
        <taxon>Gunneridae</taxon>
        <taxon>Pentapetalae</taxon>
        <taxon>rosids</taxon>
        <taxon>malvids</taxon>
        <taxon>Sapindales</taxon>
        <taxon>Anacardiaceae</taxon>
        <taxon>Pistacia</taxon>
    </lineage>
</organism>
<keyword evidence="2" id="KW-1185">Reference proteome</keyword>